<keyword evidence="3" id="KW-1185">Reference proteome</keyword>
<accession>A0AAN9N0Q5</accession>
<proteinExistence type="predicted"/>
<dbReference type="Proteomes" id="UP001367508">
    <property type="component" value="Unassembled WGS sequence"/>
</dbReference>
<sequence length="259" mass="30005">MTSNKGRKSFYFTNILDQYEVQDLWGVFRRWECVWDIYMPPKINAKVRISLARTEELKHNKDKDNGTTYSKLEDGREHEQAANPIEVPNRGDFLDQEPHWEDYEGSAKTKPFHDNDMSLRGKNGWAQSEYSGDINLEDQYQEMENEDNIDDIVNEEDHKAWSSSISTSGRTKGERAEEVWLFAKTLGLVKGRYTGKEENRDREDINMLVPKWWDIYTYKSLDFNAEDPAIAEDDAFSKSSILASIPEPKISFISSPSPA</sequence>
<feature type="compositionally biased region" description="Basic and acidic residues" evidence="1">
    <location>
        <begin position="59"/>
        <end position="80"/>
    </location>
</feature>
<name>A0AAN9N0Q5_CANGL</name>
<reference evidence="2 3" key="1">
    <citation type="submission" date="2024-01" db="EMBL/GenBank/DDBJ databases">
        <title>The genomes of 5 underutilized Papilionoideae crops provide insights into root nodulation and disease resistanc.</title>
        <authorList>
            <person name="Jiang F."/>
        </authorList>
    </citation>
    <scope>NUCLEOTIDE SEQUENCE [LARGE SCALE GENOMIC DNA]</scope>
    <source>
        <strain evidence="2">LVBAO_FW01</strain>
        <tissue evidence="2">Leaves</tissue>
    </source>
</reference>
<evidence type="ECO:0000313" key="3">
    <source>
        <dbReference type="Proteomes" id="UP001367508"/>
    </source>
</evidence>
<evidence type="ECO:0000256" key="1">
    <source>
        <dbReference type="SAM" id="MobiDB-lite"/>
    </source>
</evidence>
<dbReference type="EMBL" id="JAYMYQ010000001">
    <property type="protein sequence ID" value="KAK7361822.1"/>
    <property type="molecule type" value="Genomic_DNA"/>
</dbReference>
<feature type="region of interest" description="Disordered" evidence="1">
    <location>
        <begin position="59"/>
        <end position="97"/>
    </location>
</feature>
<protein>
    <submittedName>
        <fullName evidence="2">Uncharacterized protein</fullName>
    </submittedName>
</protein>
<evidence type="ECO:0000313" key="2">
    <source>
        <dbReference type="EMBL" id="KAK7361822.1"/>
    </source>
</evidence>
<gene>
    <name evidence="2" type="ORF">VNO77_03906</name>
</gene>
<organism evidence="2 3">
    <name type="scientific">Canavalia gladiata</name>
    <name type="common">Sword bean</name>
    <name type="synonym">Dolichos gladiatus</name>
    <dbReference type="NCBI Taxonomy" id="3824"/>
    <lineage>
        <taxon>Eukaryota</taxon>
        <taxon>Viridiplantae</taxon>
        <taxon>Streptophyta</taxon>
        <taxon>Embryophyta</taxon>
        <taxon>Tracheophyta</taxon>
        <taxon>Spermatophyta</taxon>
        <taxon>Magnoliopsida</taxon>
        <taxon>eudicotyledons</taxon>
        <taxon>Gunneridae</taxon>
        <taxon>Pentapetalae</taxon>
        <taxon>rosids</taxon>
        <taxon>fabids</taxon>
        <taxon>Fabales</taxon>
        <taxon>Fabaceae</taxon>
        <taxon>Papilionoideae</taxon>
        <taxon>50 kb inversion clade</taxon>
        <taxon>NPAAA clade</taxon>
        <taxon>indigoferoid/millettioid clade</taxon>
        <taxon>Phaseoleae</taxon>
        <taxon>Canavalia</taxon>
    </lineage>
</organism>
<dbReference type="AlphaFoldDB" id="A0AAN9N0Q5"/>
<comment type="caution">
    <text evidence="2">The sequence shown here is derived from an EMBL/GenBank/DDBJ whole genome shotgun (WGS) entry which is preliminary data.</text>
</comment>